<dbReference type="Proteomes" id="UP000246661">
    <property type="component" value="Unassembled WGS sequence"/>
</dbReference>
<dbReference type="InterPro" id="IPR051472">
    <property type="entry name" value="T3SS_Stator/FliH"/>
</dbReference>
<feature type="compositionally biased region" description="Low complexity" evidence="3">
    <location>
        <begin position="30"/>
        <end position="42"/>
    </location>
</feature>
<feature type="compositionally biased region" description="Basic and acidic residues" evidence="3">
    <location>
        <begin position="279"/>
        <end position="289"/>
    </location>
</feature>
<keyword evidence="4" id="KW-0282">Flagellum</keyword>
<proteinExistence type="predicted"/>
<feature type="region of interest" description="Disordered" evidence="3">
    <location>
        <begin position="1"/>
        <end position="42"/>
    </location>
</feature>
<feature type="compositionally biased region" description="Basic residues" evidence="3">
    <location>
        <begin position="211"/>
        <end position="220"/>
    </location>
</feature>
<keyword evidence="1" id="KW-0813">Transport</keyword>
<feature type="compositionally biased region" description="Low complexity" evidence="3">
    <location>
        <begin position="221"/>
        <end position="237"/>
    </location>
</feature>
<feature type="region of interest" description="Disordered" evidence="3">
    <location>
        <begin position="211"/>
        <end position="298"/>
    </location>
</feature>
<dbReference type="PANTHER" id="PTHR34982">
    <property type="entry name" value="YOP PROTEINS TRANSLOCATION PROTEIN L"/>
    <property type="match status" value="1"/>
</dbReference>
<dbReference type="EMBL" id="QGTX01000001">
    <property type="protein sequence ID" value="PWW21296.1"/>
    <property type="molecule type" value="Genomic_DNA"/>
</dbReference>
<keyword evidence="4" id="KW-0966">Cell projection</keyword>
<accession>A0A317QFB5</accession>
<dbReference type="GO" id="GO:0015031">
    <property type="term" value="P:protein transport"/>
    <property type="evidence" value="ECO:0007669"/>
    <property type="project" value="UniProtKB-KW"/>
</dbReference>
<evidence type="ECO:0000256" key="1">
    <source>
        <dbReference type="ARBA" id="ARBA00022448"/>
    </source>
</evidence>
<dbReference type="GO" id="GO:0005829">
    <property type="term" value="C:cytosol"/>
    <property type="evidence" value="ECO:0007669"/>
    <property type="project" value="TreeGrafter"/>
</dbReference>
<evidence type="ECO:0000256" key="3">
    <source>
        <dbReference type="SAM" id="MobiDB-lite"/>
    </source>
</evidence>
<comment type="caution">
    <text evidence="4">The sequence shown here is derived from an EMBL/GenBank/DDBJ whole genome shotgun (WGS) entry which is preliminary data.</text>
</comment>
<dbReference type="PANTHER" id="PTHR34982:SF1">
    <property type="entry name" value="FLAGELLAR ASSEMBLY PROTEIN FLIH"/>
    <property type="match status" value="1"/>
</dbReference>
<evidence type="ECO:0000313" key="5">
    <source>
        <dbReference type="Proteomes" id="UP000246661"/>
    </source>
</evidence>
<name>A0A317QFB5_9ACTN</name>
<gene>
    <name evidence="4" type="ORF">JD79_00424</name>
</gene>
<sequence length="298" mass="31600">MLLRGASATAAAPYRSVPGTTVPPRPRPEPQQAGPSPVVATAPEVVVERRGTVRRAADVPVPNGRGVRRLGDVYAEELARLREFARAEGYDAGHAEGLAEAGRVVARAEADAAARLADVQARWERRMASATAALGAAVSALDAAAVPTAEDVRETLLGGVLTLVEDLLGREVSASTTAGLDAVRRALTLLPSDAPAVVRLHPDDLAEVPPRRWRRCRRRSASSATRTSSAPARSPSAVPGGSTPSCPRRWRGCGRCCPREHDRAAGARPPRRPPAADRLGGRRDGADAHRRGRRRRRG</sequence>
<dbReference type="RefSeq" id="WP_245899556.1">
    <property type="nucleotide sequence ID" value="NZ_QGTX01000001.1"/>
</dbReference>
<organism evidence="4 5">
    <name type="scientific">Geodermatophilus normandii</name>
    <dbReference type="NCBI Taxonomy" id="1137989"/>
    <lineage>
        <taxon>Bacteria</taxon>
        <taxon>Bacillati</taxon>
        <taxon>Actinomycetota</taxon>
        <taxon>Actinomycetes</taxon>
        <taxon>Geodermatophilales</taxon>
        <taxon>Geodermatophilaceae</taxon>
        <taxon>Geodermatophilus</taxon>
    </lineage>
</organism>
<reference evidence="5" key="1">
    <citation type="submission" date="2018-05" db="EMBL/GenBank/DDBJ databases">
        <authorList>
            <person name="Klenk H.-P."/>
            <person name="Huntemann M."/>
            <person name="Clum A."/>
            <person name="Pillay M."/>
            <person name="Palaniappan K."/>
            <person name="Varghese N."/>
            <person name="Mikhailova N."/>
            <person name="Stamatis D."/>
            <person name="Reddy T."/>
            <person name="Daum C."/>
            <person name="Shapiro N."/>
            <person name="Ivanova N."/>
            <person name="Kyrpides N."/>
            <person name="Woyke T."/>
        </authorList>
    </citation>
    <scope>NUCLEOTIDE SEQUENCE [LARGE SCALE GENOMIC DNA]</scope>
    <source>
        <strain evidence="5">DSM 45417</strain>
    </source>
</reference>
<dbReference type="AlphaFoldDB" id="A0A317QFB5"/>
<evidence type="ECO:0000313" key="4">
    <source>
        <dbReference type="EMBL" id="PWW21296.1"/>
    </source>
</evidence>
<keyword evidence="5" id="KW-1185">Reference proteome</keyword>
<keyword evidence="4" id="KW-0969">Cilium</keyword>
<evidence type="ECO:0000256" key="2">
    <source>
        <dbReference type="ARBA" id="ARBA00022927"/>
    </source>
</evidence>
<keyword evidence="2" id="KW-0653">Protein transport</keyword>
<protein>
    <submittedName>
        <fullName evidence="4">Flagellar assembly protein FliH</fullName>
    </submittedName>
</protein>